<dbReference type="STRING" id="29422.Lbru_1394"/>
<evidence type="ECO:0000256" key="1">
    <source>
        <dbReference type="ARBA" id="ARBA00009183"/>
    </source>
</evidence>
<reference evidence="5 6" key="1">
    <citation type="submission" date="2015-11" db="EMBL/GenBank/DDBJ databases">
        <title>Genomic analysis of 38 Legionella species identifies large and diverse effector repertoires.</title>
        <authorList>
            <person name="Burstein D."/>
            <person name="Amaro F."/>
            <person name="Zusman T."/>
            <person name="Lifshitz Z."/>
            <person name="Cohen O."/>
            <person name="Gilbert J.A."/>
            <person name="Pupko T."/>
            <person name="Shuman H.A."/>
            <person name="Segal G."/>
        </authorList>
    </citation>
    <scope>NUCLEOTIDE SEQUENCE [LARGE SCALE GENOMIC DNA]</scope>
    <source>
        <strain evidence="5 6">ATCC 43878</strain>
    </source>
</reference>
<evidence type="ECO:0000256" key="4">
    <source>
        <dbReference type="ARBA" id="ARBA00023002"/>
    </source>
</evidence>
<dbReference type="GO" id="GO:0050661">
    <property type="term" value="F:NADP binding"/>
    <property type="evidence" value="ECO:0007669"/>
    <property type="project" value="InterPro"/>
</dbReference>
<name>A0A0W0SL89_9GAMM</name>
<organism evidence="5 6">
    <name type="scientific">Legionella brunensis</name>
    <dbReference type="NCBI Taxonomy" id="29422"/>
    <lineage>
        <taxon>Bacteria</taxon>
        <taxon>Pseudomonadati</taxon>
        <taxon>Pseudomonadota</taxon>
        <taxon>Gammaproteobacteria</taxon>
        <taxon>Legionellales</taxon>
        <taxon>Legionellaceae</taxon>
        <taxon>Legionella</taxon>
    </lineage>
</organism>
<proteinExistence type="inferred from homology"/>
<keyword evidence="4" id="KW-0560">Oxidoreductase</keyword>
<dbReference type="OrthoDB" id="312624at2"/>
<dbReference type="SUPFAM" id="SSF51905">
    <property type="entry name" value="FAD/NAD(P)-binding domain"/>
    <property type="match status" value="1"/>
</dbReference>
<sequence>MKIAIIGAGWIGIGCLKVLSQQGHEIDVFEKNNDLGGVWHPDNNYAGLRIHAPACTIAYSDFPLPSHINPLERITSAQVFSYLKDFCMHFNLYNRMSFSRRIISINYDSNTRKSKLIIADENNKTFIKDGYDYVIYTHGITERVIPRFKGRNEFLGQIYHSFDVSEKLLQELVLANKQISVLGGSKTATDFILKFNEYGYNVNWLCRTPYWFLRYDLLIKWSKKHHYYLTKFMWTLGGLYYRYMPKTFFWLWIKFHILHTYGKSPFNHKKFHLGIIDDHQMAILKQYYQLHAIEGDIVALEENAILLKNGKKVPTDVLICCTGSAATGSLLEVYVDDKKVNLEKIKFMYRDRVIPEVPNLIFTAFATFSPHSIKGITEGNWISKYLEMRSDTEDLIKHANCHEFNFFSLNPLFDSSRSNWIQLLTFYDPFLQSKEISKRQLIKYFCDVFFNPFSIKPLEFELPKIKKQNSSLFKKFTNWISRNKG</sequence>
<dbReference type="InterPro" id="IPR036188">
    <property type="entry name" value="FAD/NAD-bd_sf"/>
</dbReference>
<dbReference type="Gene3D" id="3.50.50.60">
    <property type="entry name" value="FAD/NAD(P)-binding domain"/>
    <property type="match status" value="1"/>
</dbReference>
<dbReference type="GO" id="GO:0050660">
    <property type="term" value="F:flavin adenine dinucleotide binding"/>
    <property type="evidence" value="ECO:0007669"/>
    <property type="project" value="InterPro"/>
</dbReference>
<dbReference type="GO" id="GO:0004499">
    <property type="term" value="F:N,N-dimethylaniline monooxygenase activity"/>
    <property type="evidence" value="ECO:0007669"/>
    <property type="project" value="InterPro"/>
</dbReference>
<accession>A0A0W0SL89</accession>
<evidence type="ECO:0000256" key="2">
    <source>
        <dbReference type="ARBA" id="ARBA00022630"/>
    </source>
</evidence>
<dbReference type="EMBL" id="LNXV01000011">
    <property type="protein sequence ID" value="KTC84033.1"/>
    <property type="molecule type" value="Genomic_DNA"/>
</dbReference>
<keyword evidence="3" id="KW-0274">FAD</keyword>
<dbReference type="InterPro" id="IPR020946">
    <property type="entry name" value="Flavin_mOase-like"/>
</dbReference>
<dbReference type="PATRIC" id="fig|29422.6.peg.1477"/>
<keyword evidence="6" id="KW-1185">Reference proteome</keyword>
<dbReference type="AlphaFoldDB" id="A0A0W0SL89"/>
<gene>
    <name evidence="5" type="ORF">Lbru_1394</name>
</gene>
<comment type="similarity">
    <text evidence="1">Belongs to the FMO family.</text>
</comment>
<keyword evidence="2" id="KW-0285">Flavoprotein</keyword>
<dbReference type="InterPro" id="IPR050346">
    <property type="entry name" value="FMO-like"/>
</dbReference>
<dbReference type="Proteomes" id="UP000054742">
    <property type="component" value="Unassembled WGS sequence"/>
</dbReference>
<evidence type="ECO:0000313" key="5">
    <source>
        <dbReference type="EMBL" id="KTC84033.1"/>
    </source>
</evidence>
<dbReference type="PANTHER" id="PTHR23023">
    <property type="entry name" value="DIMETHYLANILINE MONOOXYGENASE"/>
    <property type="match status" value="1"/>
</dbReference>
<dbReference type="RefSeq" id="WP_083500857.1">
    <property type="nucleotide sequence ID" value="NZ_CAAAHU010000003.1"/>
</dbReference>
<evidence type="ECO:0000313" key="6">
    <source>
        <dbReference type="Proteomes" id="UP000054742"/>
    </source>
</evidence>
<comment type="caution">
    <text evidence="5">The sequence shown here is derived from an EMBL/GenBank/DDBJ whole genome shotgun (WGS) entry which is preliminary data.</text>
</comment>
<evidence type="ECO:0000256" key="3">
    <source>
        <dbReference type="ARBA" id="ARBA00022827"/>
    </source>
</evidence>
<dbReference type="PROSITE" id="PS51257">
    <property type="entry name" value="PROKAR_LIPOPROTEIN"/>
    <property type="match status" value="1"/>
</dbReference>
<dbReference type="Pfam" id="PF00743">
    <property type="entry name" value="FMO-like"/>
    <property type="match status" value="1"/>
</dbReference>
<protein>
    <submittedName>
        <fullName evidence="5">Flavin containing monooxygenae</fullName>
    </submittedName>
</protein>
<dbReference type="PRINTS" id="PR00419">
    <property type="entry name" value="ADXRDTASE"/>
</dbReference>